<name>A0A9W9LR67_9EURO</name>
<evidence type="ECO:0000313" key="3">
    <source>
        <dbReference type="Proteomes" id="UP001146351"/>
    </source>
</evidence>
<dbReference type="EMBL" id="JAPQKO010000003">
    <property type="protein sequence ID" value="KAJ5172331.1"/>
    <property type="molecule type" value="Genomic_DNA"/>
</dbReference>
<accession>A0A9W9LR67</accession>
<keyword evidence="1" id="KW-0812">Transmembrane</keyword>
<reference evidence="2" key="2">
    <citation type="journal article" date="2023" name="IMA Fungus">
        <title>Comparative genomic study of the Penicillium genus elucidates a diverse pangenome and 15 lateral gene transfer events.</title>
        <authorList>
            <person name="Petersen C."/>
            <person name="Sorensen T."/>
            <person name="Nielsen M.R."/>
            <person name="Sondergaard T.E."/>
            <person name="Sorensen J.L."/>
            <person name="Fitzpatrick D.A."/>
            <person name="Frisvad J.C."/>
            <person name="Nielsen K.L."/>
        </authorList>
    </citation>
    <scope>NUCLEOTIDE SEQUENCE</scope>
    <source>
        <strain evidence="2">IBT 21917</strain>
    </source>
</reference>
<dbReference type="GO" id="GO:0016787">
    <property type="term" value="F:hydrolase activity"/>
    <property type="evidence" value="ECO:0007669"/>
    <property type="project" value="UniProtKB-KW"/>
</dbReference>
<dbReference type="Proteomes" id="UP001146351">
    <property type="component" value="Unassembled WGS sequence"/>
</dbReference>
<comment type="caution">
    <text evidence="2">The sequence shown here is derived from an EMBL/GenBank/DDBJ whole genome shotgun (WGS) entry which is preliminary data.</text>
</comment>
<dbReference type="AlphaFoldDB" id="A0A9W9LR67"/>
<keyword evidence="1" id="KW-1133">Transmembrane helix</keyword>
<evidence type="ECO:0000313" key="2">
    <source>
        <dbReference type="EMBL" id="KAJ5172331.1"/>
    </source>
</evidence>
<keyword evidence="1" id="KW-0472">Membrane</keyword>
<keyword evidence="2" id="KW-0378">Hydrolase</keyword>
<gene>
    <name evidence="2" type="ORF">N7492_004924</name>
</gene>
<keyword evidence="3" id="KW-1185">Reference proteome</keyword>
<feature type="transmembrane region" description="Helical" evidence="1">
    <location>
        <begin position="33"/>
        <end position="50"/>
    </location>
</feature>
<organism evidence="2 3">
    <name type="scientific">Penicillium capsulatum</name>
    <dbReference type="NCBI Taxonomy" id="69766"/>
    <lineage>
        <taxon>Eukaryota</taxon>
        <taxon>Fungi</taxon>
        <taxon>Dikarya</taxon>
        <taxon>Ascomycota</taxon>
        <taxon>Pezizomycotina</taxon>
        <taxon>Eurotiomycetes</taxon>
        <taxon>Eurotiomycetidae</taxon>
        <taxon>Eurotiales</taxon>
        <taxon>Aspergillaceae</taxon>
        <taxon>Penicillium</taxon>
    </lineage>
</organism>
<protein>
    <submittedName>
        <fullName evidence="2">Glycoside hydrolase family 47</fullName>
    </submittedName>
</protein>
<proteinExistence type="predicted"/>
<dbReference type="OrthoDB" id="10473732at2759"/>
<sequence length="124" mass="14230">MGGFFNNDRTLPMYKDKPYFAPRRTAPRRRLGAVLKVLGVFTVILLWYYYKSGAPSWQGPASSDKGVEFWRWLQSLESGTSAKEKPDWELRREKARDAFLVSWDGYEREAWGKMTQAAAIAASS</sequence>
<evidence type="ECO:0000256" key="1">
    <source>
        <dbReference type="SAM" id="Phobius"/>
    </source>
</evidence>
<reference evidence="2" key="1">
    <citation type="submission" date="2022-11" db="EMBL/GenBank/DDBJ databases">
        <authorList>
            <person name="Petersen C."/>
        </authorList>
    </citation>
    <scope>NUCLEOTIDE SEQUENCE</scope>
    <source>
        <strain evidence="2">IBT 21917</strain>
    </source>
</reference>